<evidence type="ECO:0000313" key="2">
    <source>
        <dbReference type="Proteomes" id="UP000092714"/>
    </source>
</evidence>
<protein>
    <recommendedName>
        <fullName evidence="3">PsbP C-terminal domain-containing protein</fullName>
    </recommendedName>
</protein>
<keyword evidence="2" id="KW-1185">Reference proteome</keyword>
<dbReference type="Proteomes" id="UP000092714">
    <property type="component" value="Unassembled WGS sequence"/>
</dbReference>
<dbReference type="EMBL" id="MAPZ01000024">
    <property type="protein sequence ID" value="OBY10209.1"/>
    <property type="molecule type" value="Genomic_DNA"/>
</dbReference>
<sequence length="189" mass="21894">MKKKQLLMTAILVILVIILIFSQRFFNDNFKQVALLDNDISSLEEFSMKDQGYSYSIPETWVVKEKANNSYKLYQAEFNSEEKNIMGYVELLSTEEDVKVLAQKDIDNLALKHSNENIENYSCNGYKGIKLEYTTKVENGYSFINTNYYLRLDDTKVGKFAFTAKKGSYKDNMNTIYDVIVSSINVQKK</sequence>
<dbReference type="OrthoDB" id="1904250at2"/>
<evidence type="ECO:0008006" key="3">
    <source>
        <dbReference type="Google" id="ProtNLM"/>
    </source>
</evidence>
<evidence type="ECO:0000313" key="1">
    <source>
        <dbReference type="EMBL" id="OBY10209.1"/>
    </source>
</evidence>
<accession>A0A1B8RMW9</accession>
<name>A0A1B8RMW9_9CLOT</name>
<reference evidence="1 2" key="1">
    <citation type="submission" date="2016-06" db="EMBL/GenBank/DDBJ databases">
        <authorList>
            <person name="Kjaerup R.B."/>
            <person name="Dalgaard T.S."/>
            <person name="Juul-Madsen H.R."/>
        </authorList>
    </citation>
    <scope>NUCLEOTIDE SEQUENCE [LARGE SCALE GENOMIC DNA]</scope>
    <source>
        <strain evidence="1 2">373-A1</strain>
    </source>
</reference>
<dbReference type="eggNOG" id="ENOG503353U">
    <property type="taxonomic scope" value="Bacteria"/>
</dbReference>
<dbReference type="AlphaFoldDB" id="A0A1B8RMW9"/>
<dbReference type="RefSeq" id="WP_065254638.1">
    <property type="nucleotide sequence ID" value="NZ_MAPZ01000024.1"/>
</dbReference>
<comment type="caution">
    <text evidence="1">The sequence shown here is derived from an EMBL/GenBank/DDBJ whole genome shotgun (WGS) entry which is preliminary data.</text>
</comment>
<organism evidence="1 2">
    <name type="scientific">Clostridium paraputrificum</name>
    <dbReference type="NCBI Taxonomy" id="29363"/>
    <lineage>
        <taxon>Bacteria</taxon>
        <taxon>Bacillati</taxon>
        <taxon>Bacillota</taxon>
        <taxon>Clostridia</taxon>
        <taxon>Eubacteriales</taxon>
        <taxon>Clostridiaceae</taxon>
        <taxon>Clostridium</taxon>
    </lineage>
</organism>
<gene>
    <name evidence="1" type="ORF">CP373A1_11955</name>
</gene>
<proteinExistence type="predicted"/>